<dbReference type="PANTHER" id="PTHR43133:SF50">
    <property type="entry name" value="ECF RNA POLYMERASE SIGMA FACTOR SIGM"/>
    <property type="match status" value="1"/>
</dbReference>
<dbReference type="Gene3D" id="1.10.10.10">
    <property type="entry name" value="Winged helix-like DNA-binding domain superfamily/Winged helix DNA-binding domain"/>
    <property type="match status" value="1"/>
</dbReference>
<dbReference type="CDD" id="cd06171">
    <property type="entry name" value="Sigma70_r4"/>
    <property type="match status" value="1"/>
</dbReference>
<reference evidence="8" key="1">
    <citation type="submission" date="2021-01" db="EMBL/GenBank/DDBJ databases">
        <title>Whole genome shotgun sequence of Virgisporangium ochraceum NBRC 16418.</title>
        <authorList>
            <person name="Komaki H."/>
            <person name="Tamura T."/>
        </authorList>
    </citation>
    <scope>NUCLEOTIDE SEQUENCE</scope>
    <source>
        <strain evidence="8">NBRC 16418</strain>
    </source>
</reference>
<evidence type="ECO:0000313" key="9">
    <source>
        <dbReference type="Proteomes" id="UP000635606"/>
    </source>
</evidence>
<dbReference type="Pfam" id="PF04542">
    <property type="entry name" value="Sigma70_r2"/>
    <property type="match status" value="1"/>
</dbReference>
<dbReference type="SUPFAM" id="SSF88946">
    <property type="entry name" value="Sigma2 domain of RNA polymerase sigma factors"/>
    <property type="match status" value="1"/>
</dbReference>
<dbReference type="InterPro" id="IPR013324">
    <property type="entry name" value="RNA_pol_sigma_r3/r4-like"/>
</dbReference>
<dbReference type="GO" id="GO:0006352">
    <property type="term" value="P:DNA-templated transcription initiation"/>
    <property type="evidence" value="ECO:0007669"/>
    <property type="project" value="InterPro"/>
</dbReference>
<gene>
    <name evidence="8" type="ORF">Voc01_039610</name>
</gene>
<feature type="domain" description="RNA polymerase sigma-70 region 2" evidence="6">
    <location>
        <begin position="13"/>
        <end position="75"/>
    </location>
</feature>
<evidence type="ECO:0000256" key="1">
    <source>
        <dbReference type="ARBA" id="ARBA00010641"/>
    </source>
</evidence>
<evidence type="ECO:0000256" key="3">
    <source>
        <dbReference type="ARBA" id="ARBA00023082"/>
    </source>
</evidence>
<dbReference type="InterPro" id="IPR007627">
    <property type="entry name" value="RNA_pol_sigma70_r2"/>
</dbReference>
<dbReference type="Gene3D" id="1.10.1740.10">
    <property type="match status" value="1"/>
</dbReference>
<dbReference type="NCBIfam" id="TIGR02937">
    <property type="entry name" value="sigma70-ECF"/>
    <property type="match status" value="1"/>
</dbReference>
<evidence type="ECO:0000313" key="8">
    <source>
        <dbReference type="EMBL" id="GIJ69044.1"/>
    </source>
</evidence>
<dbReference type="RefSeq" id="WP_203928969.1">
    <property type="nucleotide sequence ID" value="NZ_BOPH01000053.1"/>
</dbReference>
<dbReference type="InterPro" id="IPR013249">
    <property type="entry name" value="RNA_pol_sigma70_r4_t2"/>
</dbReference>
<dbReference type="Proteomes" id="UP000635606">
    <property type="component" value="Unassembled WGS sequence"/>
</dbReference>
<name>A0A8J3ZSD2_9ACTN</name>
<keyword evidence="4" id="KW-0238">DNA-binding</keyword>
<evidence type="ECO:0000256" key="5">
    <source>
        <dbReference type="ARBA" id="ARBA00023163"/>
    </source>
</evidence>
<evidence type="ECO:0000256" key="4">
    <source>
        <dbReference type="ARBA" id="ARBA00023125"/>
    </source>
</evidence>
<comment type="similarity">
    <text evidence="1">Belongs to the sigma-70 factor family. ECF subfamily.</text>
</comment>
<accession>A0A8J3ZSD2</accession>
<protein>
    <submittedName>
        <fullName evidence="8">RNA polymerase sigma24 factor</fullName>
    </submittedName>
</protein>
<keyword evidence="2" id="KW-0805">Transcription regulation</keyword>
<comment type="caution">
    <text evidence="8">The sequence shown here is derived from an EMBL/GenBank/DDBJ whole genome shotgun (WGS) entry which is preliminary data.</text>
</comment>
<proteinExistence type="inferred from homology"/>
<dbReference type="InterPro" id="IPR036388">
    <property type="entry name" value="WH-like_DNA-bd_sf"/>
</dbReference>
<keyword evidence="9" id="KW-1185">Reference proteome</keyword>
<dbReference type="InterPro" id="IPR039425">
    <property type="entry name" value="RNA_pol_sigma-70-like"/>
</dbReference>
<feature type="domain" description="RNA polymerase sigma factor 70 region 4 type 2" evidence="7">
    <location>
        <begin position="98"/>
        <end position="148"/>
    </location>
</feature>
<keyword evidence="3" id="KW-0731">Sigma factor</keyword>
<organism evidence="8 9">
    <name type="scientific">Virgisporangium ochraceum</name>
    <dbReference type="NCBI Taxonomy" id="65505"/>
    <lineage>
        <taxon>Bacteria</taxon>
        <taxon>Bacillati</taxon>
        <taxon>Actinomycetota</taxon>
        <taxon>Actinomycetes</taxon>
        <taxon>Micromonosporales</taxon>
        <taxon>Micromonosporaceae</taxon>
        <taxon>Virgisporangium</taxon>
    </lineage>
</organism>
<dbReference type="Pfam" id="PF08281">
    <property type="entry name" value="Sigma70_r4_2"/>
    <property type="match status" value="1"/>
</dbReference>
<dbReference type="EMBL" id="BOPH01000053">
    <property type="protein sequence ID" value="GIJ69044.1"/>
    <property type="molecule type" value="Genomic_DNA"/>
</dbReference>
<dbReference type="PANTHER" id="PTHR43133">
    <property type="entry name" value="RNA POLYMERASE ECF-TYPE SIGMA FACTO"/>
    <property type="match status" value="1"/>
</dbReference>
<sequence length="158" mass="18335">MDDAYREYVVARLDRLRRAAYLLCGDWHLADDLVSVTIDKLYRHWRRARAARSIDAYTQRILTNTWLDETRRPWRRREIVTDELPENAADRDEDPSNLLDLVATLSPRRRAAIVLRFYFDLSVDDTAEVLGCSPGTVKSLTARGLAALQRHLTHEGNR</sequence>
<dbReference type="SUPFAM" id="SSF88659">
    <property type="entry name" value="Sigma3 and sigma4 domains of RNA polymerase sigma factors"/>
    <property type="match status" value="1"/>
</dbReference>
<dbReference type="InterPro" id="IPR014284">
    <property type="entry name" value="RNA_pol_sigma-70_dom"/>
</dbReference>
<dbReference type="InterPro" id="IPR013325">
    <property type="entry name" value="RNA_pol_sigma_r2"/>
</dbReference>
<evidence type="ECO:0000256" key="2">
    <source>
        <dbReference type="ARBA" id="ARBA00023015"/>
    </source>
</evidence>
<evidence type="ECO:0000259" key="6">
    <source>
        <dbReference type="Pfam" id="PF04542"/>
    </source>
</evidence>
<keyword evidence="5" id="KW-0804">Transcription</keyword>
<dbReference type="GO" id="GO:0016987">
    <property type="term" value="F:sigma factor activity"/>
    <property type="evidence" value="ECO:0007669"/>
    <property type="project" value="UniProtKB-KW"/>
</dbReference>
<dbReference type="AlphaFoldDB" id="A0A8J3ZSD2"/>
<dbReference type="GO" id="GO:0003677">
    <property type="term" value="F:DNA binding"/>
    <property type="evidence" value="ECO:0007669"/>
    <property type="project" value="UniProtKB-KW"/>
</dbReference>
<evidence type="ECO:0000259" key="7">
    <source>
        <dbReference type="Pfam" id="PF08281"/>
    </source>
</evidence>